<dbReference type="InterPro" id="IPR007577">
    <property type="entry name" value="GlycoTrfase_DXD_sugar-bd_CS"/>
</dbReference>
<accession>A0A9E6ZV53</accession>
<dbReference type="Pfam" id="PF04488">
    <property type="entry name" value="Gly_transf_sug"/>
    <property type="match status" value="1"/>
</dbReference>
<dbReference type="InterPro" id="IPR029044">
    <property type="entry name" value="Nucleotide-diphossugar_trans"/>
</dbReference>
<evidence type="ECO:0008006" key="3">
    <source>
        <dbReference type="Google" id="ProtNLM"/>
    </source>
</evidence>
<dbReference type="PANTHER" id="PTHR46830:SF2">
    <property type="entry name" value="ALPHA-1,4-N-ACETYLGLUCOSAMINYLTRANSFERASE"/>
    <property type="match status" value="1"/>
</dbReference>
<dbReference type="AlphaFoldDB" id="A0A9E6ZV53"/>
<evidence type="ECO:0000313" key="1">
    <source>
        <dbReference type="EMBL" id="UOK70722.1"/>
    </source>
</evidence>
<evidence type="ECO:0000313" key="2">
    <source>
        <dbReference type="Proteomes" id="UP000831684"/>
    </source>
</evidence>
<protein>
    <recommendedName>
        <fullName evidence="3">Glycosyl transferase</fullName>
    </recommendedName>
</protein>
<name>A0A9E6ZV53_9HYPH</name>
<dbReference type="RefSeq" id="WP_244377246.1">
    <property type="nucleotide sequence ID" value="NZ_CP083239.1"/>
</dbReference>
<dbReference type="Proteomes" id="UP000831684">
    <property type="component" value="Chromosome"/>
</dbReference>
<organism evidence="1 2">
    <name type="scientific">Ancylobacter polymorphus</name>
    <dbReference type="NCBI Taxonomy" id="223390"/>
    <lineage>
        <taxon>Bacteria</taxon>
        <taxon>Pseudomonadati</taxon>
        <taxon>Pseudomonadota</taxon>
        <taxon>Alphaproteobacteria</taxon>
        <taxon>Hyphomicrobiales</taxon>
        <taxon>Xanthobacteraceae</taxon>
        <taxon>Ancylobacter</taxon>
    </lineage>
</organism>
<dbReference type="KEGG" id="apol:K9D25_18685"/>
<dbReference type="Gene3D" id="3.90.550.20">
    <property type="match status" value="1"/>
</dbReference>
<dbReference type="PANTHER" id="PTHR46830">
    <property type="entry name" value="TRANSFERASE, PUTATIVE-RELATED"/>
    <property type="match status" value="1"/>
</dbReference>
<sequence>MINPRAAAVTDFPSPAGPSPGGARIPNIYHFVFGLLPQTEPFHLMHYLCLASCLEVNRPERVVVHLLNEPFGPLWELIRPRLKVEPIRAGENRLAMDYRDEAMARFAYAHRSDFIRLRVLEEQGGVYADMDTLFLAPPPAALFAQSCVMGHERVDRSAPSAPEGSLCNALIMAEPGAPFIRLWIERMPAAFDGSWSNHSTFLPYRLAREFPDTIHIEPESRFFALDWTRDGIAGLFRENRRLPPEASSLHLWAHLWWDEERRDMSDFSHKRLTPDYVAHARTTYARLARRHLPPGLASPAPVYALRRLLRMKRS</sequence>
<gene>
    <name evidence="1" type="ORF">K9D25_18685</name>
</gene>
<proteinExistence type="predicted"/>
<dbReference type="SUPFAM" id="SSF53448">
    <property type="entry name" value="Nucleotide-diphospho-sugar transferases"/>
    <property type="match status" value="1"/>
</dbReference>
<reference evidence="1" key="1">
    <citation type="submission" date="2021-09" db="EMBL/GenBank/DDBJ databases">
        <title>Network and meta-omics reveal the key degrader and cooperation patterns in an efficient 1,4-dioxane-degrading microbial community.</title>
        <authorList>
            <person name="Dai C."/>
        </authorList>
    </citation>
    <scope>NUCLEOTIDE SEQUENCE</scope>
    <source>
        <strain evidence="1">ZM13</strain>
    </source>
</reference>
<dbReference type="EMBL" id="CP083239">
    <property type="protein sequence ID" value="UOK70722.1"/>
    <property type="molecule type" value="Genomic_DNA"/>
</dbReference>